<dbReference type="AlphaFoldDB" id="A0A5C5YKQ1"/>
<organism evidence="13 14">
    <name type="scientific">Allorhodopirellula solitaria</name>
    <dbReference type="NCBI Taxonomy" id="2527987"/>
    <lineage>
        <taxon>Bacteria</taxon>
        <taxon>Pseudomonadati</taxon>
        <taxon>Planctomycetota</taxon>
        <taxon>Planctomycetia</taxon>
        <taxon>Pirellulales</taxon>
        <taxon>Pirellulaceae</taxon>
        <taxon>Allorhodopirellula</taxon>
    </lineage>
</organism>
<dbReference type="Proteomes" id="UP000318053">
    <property type="component" value="Unassembled WGS sequence"/>
</dbReference>
<name>A0A5C5YKQ1_9BACT</name>
<sequence length="705" mass="75447">MSLFDCTFVASLLAATDDPGFFASLLSGTWLWAKVLIGIGLVIFVHELGHFLAAKLFGVKCEKFYVGFDVPLQIGPIKFPRTLGKFTYGETEYGIGIIPLGGYVKMLGQDDDPRKAEEEAARIREGGDDGEPAKLDPRSYPAKTVWQRMVIISAGVVMNVITGVLFAAVAYFYGVPYTPAMVGGVTPGGAAWAAGVQPGGTVISVAGDEDDPRMHFSKMQQEIMLGGMDHPDQPVDIHVAYGDDSREYALTPQPHPLEPSLRMIGIYGPKSPQLTTKLFAIPGTSAASVLSDEDAAANVVAWNGQTLDAESPMPIAPLLNEIYSSPSTPIDLTLVRADGKKHNVTLAPQKEKDFGVRFGIGKITALVAGGSAEKAGMQVGDQIVSVNGDEEIDAYALLLQSWPTGESVEVVVRRGSGESAETQTLSITPAETMQTYPPISQLGKTTASTPLGFAYHATATVGRVTASDSELQVGDVVKEVQIRFADEKAKTALSETLGEQAIEKLQEGWEIGAAMPLGALMETVQILPIGTEVLVKATRPPEGSVIESSLKVRNSDRDWYERGLNFAEVSRIQTADSFGNAISLGVREAGRGLAQVGRFLGMLVTGKVQPKFLGGPIRIAQMASHEAKRGISAQLLFLTMLSMNLAILNFLPIPALDGGHMMFLIAEAIRGKKLDEALEMRLTFAGVLALLALMIFVFANDILHL</sequence>
<dbReference type="Pfam" id="PF02163">
    <property type="entry name" value="Peptidase_M50"/>
    <property type="match status" value="1"/>
</dbReference>
<feature type="transmembrane region" description="Helical" evidence="11">
    <location>
        <begin position="635"/>
        <end position="656"/>
    </location>
</feature>
<dbReference type="GO" id="GO:0016020">
    <property type="term" value="C:membrane"/>
    <property type="evidence" value="ECO:0007669"/>
    <property type="project" value="UniProtKB-SubCell"/>
</dbReference>
<dbReference type="OrthoDB" id="9782003at2"/>
<dbReference type="InterPro" id="IPR041489">
    <property type="entry name" value="PDZ_6"/>
</dbReference>
<dbReference type="CDD" id="cd06163">
    <property type="entry name" value="S2P-M50_PDZ_RseP-like"/>
    <property type="match status" value="2"/>
</dbReference>
<reference evidence="13 14" key="1">
    <citation type="submission" date="2019-02" db="EMBL/GenBank/DDBJ databases">
        <title>Deep-cultivation of Planctomycetes and their phenomic and genomic characterization uncovers novel biology.</title>
        <authorList>
            <person name="Wiegand S."/>
            <person name="Jogler M."/>
            <person name="Boedeker C."/>
            <person name="Pinto D."/>
            <person name="Vollmers J."/>
            <person name="Rivas-Marin E."/>
            <person name="Kohn T."/>
            <person name="Peeters S.H."/>
            <person name="Heuer A."/>
            <person name="Rast P."/>
            <person name="Oberbeckmann S."/>
            <person name="Bunk B."/>
            <person name="Jeske O."/>
            <person name="Meyerdierks A."/>
            <person name="Storesund J.E."/>
            <person name="Kallscheuer N."/>
            <person name="Luecker S."/>
            <person name="Lage O.M."/>
            <person name="Pohl T."/>
            <person name="Merkel B.J."/>
            <person name="Hornburger P."/>
            <person name="Mueller R.-W."/>
            <person name="Bruemmer F."/>
            <person name="Labrenz M."/>
            <person name="Spormann A.M."/>
            <person name="Op Den Camp H."/>
            <person name="Overmann J."/>
            <person name="Amann R."/>
            <person name="Jetten M.S.M."/>
            <person name="Mascher T."/>
            <person name="Medema M.H."/>
            <person name="Devos D.P."/>
            <person name="Kaster A.-K."/>
            <person name="Ovreas L."/>
            <person name="Rohde M."/>
            <person name="Galperin M.Y."/>
            <person name="Jogler C."/>
        </authorList>
    </citation>
    <scope>NUCLEOTIDE SEQUENCE [LARGE SCALE GENOMIC DNA]</scope>
    <source>
        <strain evidence="13 14">CA85</strain>
    </source>
</reference>
<evidence type="ECO:0000256" key="2">
    <source>
        <dbReference type="ARBA" id="ARBA00004141"/>
    </source>
</evidence>
<evidence type="ECO:0000313" key="13">
    <source>
        <dbReference type="EMBL" id="TWT75427.1"/>
    </source>
</evidence>
<dbReference type="Pfam" id="PF17820">
    <property type="entry name" value="PDZ_6"/>
    <property type="match status" value="1"/>
</dbReference>
<dbReference type="RefSeq" id="WP_146389844.1">
    <property type="nucleotide sequence ID" value="NZ_SJPK01000001.1"/>
</dbReference>
<evidence type="ECO:0000256" key="8">
    <source>
        <dbReference type="ARBA" id="ARBA00022989"/>
    </source>
</evidence>
<proteinExistence type="inferred from homology"/>
<evidence type="ECO:0000256" key="10">
    <source>
        <dbReference type="ARBA" id="ARBA00023136"/>
    </source>
</evidence>
<dbReference type="GO" id="GO:0004222">
    <property type="term" value="F:metalloendopeptidase activity"/>
    <property type="evidence" value="ECO:0007669"/>
    <property type="project" value="InterPro"/>
</dbReference>
<evidence type="ECO:0000256" key="11">
    <source>
        <dbReference type="SAM" id="Phobius"/>
    </source>
</evidence>
<accession>A0A5C5YKQ1</accession>
<keyword evidence="14" id="KW-1185">Reference proteome</keyword>
<comment type="subcellular location">
    <subcellularLocation>
        <location evidence="2">Membrane</location>
        <topology evidence="2">Multi-pass membrane protein</topology>
    </subcellularLocation>
</comment>
<feature type="domain" description="PDZ" evidence="12">
    <location>
        <begin position="343"/>
        <end position="392"/>
    </location>
</feature>
<comment type="cofactor">
    <cofactor evidence="1">
        <name>Zn(2+)</name>
        <dbReference type="ChEBI" id="CHEBI:29105"/>
    </cofactor>
</comment>
<keyword evidence="4 13" id="KW-0645">Protease</keyword>
<keyword evidence="8 11" id="KW-1133">Transmembrane helix</keyword>
<comment type="caution">
    <text evidence="13">The sequence shown here is derived from an EMBL/GenBank/DDBJ whole genome shotgun (WGS) entry which is preliminary data.</text>
</comment>
<feature type="transmembrane region" description="Helical" evidence="11">
    <location>
        <begin position="677"/>
        <end position="699"/>
    </location>
</feature>
<feature type="transmembrane region" description="Helical" evidence="11">
    <location>
        <begin position="149"/>
        <end position="173"/>
    </location>
</feature>
<keyword evidence="7" id="KW-0862">Zinc</keyword>
<dbReference type="GO" id="GO:0006508">
    <property type="term" value="P:proteolysis"/>
    <property type="evidence" value="ECO:0007669"/>
    <property type="project" value="UniProtKB-KW"/>
</dbReference>
<dbReference type="InterPro" id="IPR036034">
    <property type="entry name" value="PDZ_sf"/>
</dbReference>
<evidence type="ECO:0000256" key="3">
    <source>
        <dbReference type="ARBA" id="ARBA00007931"/>
    </source>
</evidence>
<protein>
    <submittedName>
        <fullName evidence="13">Putative zinc metalloprotease</fullName>
        <ecNumber evidence="13">3.4.24.-</ecNumber>
    </submittedName>
</protein>
<dbReference type="EMBL" id="SJPK01000001">
    <property type="protein sequence ID" value="TWT75427.1"/>
    <property type="molecule type" value="Genomic_DNA"/>
</dbReference>
<evidence type="ECO:0000256" key="6">
    <source>
        <dbReference type="ARBA" id="ARBA00022801"/>
    </source>
</evidence>
<evidence type="ECO:0000259" key="12">
    <source>
        <dbReference type="PROSITE" id="PS50106"/>
    </source>
</evidence>
<dbReference type="InterPro" id="IPR008915">
    <property type="entry name" value="Peptidase_M50"/>
</dbReference>
<keyword evidence="5 11" id="KW-0812">Transmembrane</keyword>
<evidence type="ECO:0000256" key="5">
    <source>
        <dbReference type="ARBA" id="ARBA00022692"/>
    </source>
</evidence>
<evidence type="ECO:0000256" key="7">
    <source>
        <dbReference type="ARBA" id="ARBA00022833"/>
    </source>
</evidence>
<keyword evidence="6 13" id="KW-0378">Hydrolase</keyword>
<evidence type="ECO:0000256" key="9">
    <source>
        <dbReference type="ARBA" id="ARBA00023049"/>
    </source>
</evidence>
<dbReference type="InterPro" id="IPR004387">
    <property type="entry name" value="Pept_M50_Zn"/>
</dbReference>
<evidence type="ECO:0000256" key="4">
    <source>
        <dbReference type="ARBA" id="ARBA00022670"/>
    </source>
</evidence>
<feature type="transmembrane region" description="Helical" evidence="11">
    <location>
        <begin position="31"/>
        <end position="53"/>
    </location>
</feature>
<dbReference type="Gene3D" id="2.30.42.10">
    <property type="match status" value="2"/>
</dbReference>
<keyword evidence="10 11" id="KW-0472">Membrane</keyword>
<dbReference type="PANTHER" id="PTHR42837:SF2">
    <property type="entry name" value="MEMBRANE METALLOPROTEASE ARASP2, CHLOROPLASTIC-RELATED"/>
    <property type="match status" value="1"/>
</dbReference>
<dbReference type="PANTHER" id="PTHR42837">
    <property type="entry name" value="REGULATOR OF SIGMA-E PROTEASE RSEP"/>
    <property type="match status" value="1"/>
</dbReference>
<comment type="similarity">
    <text evidence="3">Belongs to the peptidase M50B family.</text>
</comment>
<evidence type="ECO:0000256" key="1">
    <source>
        <dbReference type="ARBA" id="ARBA00001947"/>
    </source>
</evidence>
<dbReference type="InterPro" id="IPR001478">
    <property type="entry name" value="PDZ"/>
</dbReference>
<dbReference type="SMART" id="SM00228">
    <property type="entry name" value="PDZ"/>
    <property type="match status" value="2"/>
</dbReference>
<dbReference type="SUPFAM" id="SSF50156">
    <property type="entry name" value="PDZ domain-like"/>
    <property type="match status" value="2"/>
</dbReference>
<gene>
    <name evidence="13" type="ORF">CA85_07180</name>
</gene>
<keyword evidence="9 13" id="KW-0482">Metalloprotease</keyword>
<dbReference type="PROSITE" id="PS50106">
    <property type="entry name" value="PDZ"/>
    <property type="match status" value="1"/>
</dbReference>
<dbReference type="EC" id="3.4.24.-" evidence="13"/>
<evidence type="ECO:0000313" key="14">
    <source>
        <dbReference type="Proteomes" id="UP000318053"/>
    </source>
</evidence>